<protein>
    <recommendedName>
        <fullName evidence="5">Serine/threonine-protein kinase RIO1</fullName>
        <ecNumber evidence="4">2.7.11.1</ecNumber>
    </recommendedName>
    <alternativeName>
        <fullName evidence="18">Serine/threonine-protein kinase rio1</fullName>
    </alternativeName>
</protein>
<evidence type="ECO:0000256" key="19">
    <source>
        <dbReference type="SAM" id="Coils"/>
    </source>
</evidence>
<evidence type="ECO:0000313" key="22">
    <source>
        <dbReference type="EMBL" id="CAD8073603.1"/>
    </source>
</evidence>
<keyword evidence="8" id="KW-0723">Serine/threonine-protein kinase</keyword>
<keyword evidence="13" id="KW-0378">Hydrolase</keyword>
<keyword evidence="9" id="KW-0808">Transferase</keyword>
<dbReference type="Pfam" id="PF01163">
    <property type="entry name" value="RIO1"/>
    <property type="match status" value="2"/>
</dbReference>
<evidence type="ECO:0000256" key="10">
    <source>
        <dbReference type="ARBA" id="ARBA00022723"/>
    </source>
</evidence>
<keyword evidence="19" id="KW-0175">Coiled coil</keyword>
<comment type="cofactor">
    <cofactor evidence="1">
        <name>Mg(2+)</name>
        <dbReference type="ChEBI" id="CHEBI:18420"/>
    </cofactor>
</comment>
<feature type="coiled-coil region" evidence="19">
    <location>
        <begin position="282"/>
        <end position="313"/>
    </location>
</feature>
<evidence type="ECO:0000256" key="6">
    <source>
        <dbReference type="ARBA" id="ARBA00022490"/>
    </source>
</evidence>
<feature type="region of interest" description="Disordered" evidence="20">
    <location>
        <begin position="363"/>
        <end position="390"/>
    </location>
</feature>
<evidence type="ECO:0000256" key="14">
    <source>
        <dbReference type="ARBA" id="ARBA00022840"/>
    </source>
</evidence>
<dbReference type="SMART" id="SM00090">
    <property type="entry name" value="RIO"/>
    <property type="match status" value="2"/>
</dbReference>
<evidence type="ECO:0000256" key="13">
    <source>
        <dbReference type="ARBA" id="ARBA00022801"/>
    </source>
</evidence>
<dbReference type="PANTHER" id="PTHR45723">
    <property type="entry name" value="SERINE/THREONINE-PROTEIN KINASE RIO1"/>
    <property type="match status" value="1"/>
</dbReference>
<evidence type="ECO:0000256" key="15">
    <source>
        <dbReference type="ARBA" id="ARBA00022842"/>
    </source>
</evidence>
<comment type="catalytic activity">
    <reaction evidence="17">
        <text>L-seryl-[protein] + ATP = O-phospho-L-seryl-[protein] + ADP + H(+)</text>
        <dbReference type="Rhea" id="RHEA:17989"/>
        <dbReference type="Rhea" id="RHEA-COMP:9863"/>
        <dbReference type="Rhea" id="RHEA-COMP:11604"/>
        <dbReference type="ChEBI" id="CHEBI:15378"/>
        <dbReference type="ChEBI" id="CHEBI:29999"/>
        <dbReference type="ChEBI" id="CHEBI:30616"/>
        <dbReference type="ChEBI" id="CHEBI:83421"/>
        <dbReference type="ChEBI" id="CHEBI:456216"/>
        <dbReference type="EC" id="2.7.11.1"/>
    </reaction>
</comment>
<evidence type="ECO:0000256" key="2">
    <source>
        <dbReference type="ARBA" id="ARBA00004496"/>
    </source>
</evidence>
<feature type="compositionally biased region" description="Basic residues" evidence="20">
    <location>
        <begin position="843"/>
        <end position="862"/>
    </location>
</feature>
<feature type="domain" description="RIO kinase" evidence="21">
    <location>
        <begin position="49"/>
        <end position="283"/>
    </location>
</feature>
<feature type="domain" description="RIO kinase" evidence="21">
    <location>
        <begin position="448"/>
        <end position="682"/>
    </location>
</feature>
<evidence type="ECO:0000256" key="5">
    <source>
        <dbReference type="ARBA" id="ARBA00016038"/>
    </source>
</evidence>
<evidence type="ECO:0000256" key="4">
    <source>
        <dbReference type="ARBA" id="ARBA00012513"/>
    </source>
</evidence>
<evidence type="ECO:0000256" key="16">
    <source>
        <dbReference type="ARBA" id="ARBA00047899"/>
    </source>
</evidence>
<evidence type="ECO:0000256" key="18">
    <source>
        <dbReference type="ARBA" id="ARBA00068838"/>
    </source>
</evidence>
<evidence type="ECO:0000313" key="23">
    <source>
        <dbReference type="Proteomes" id="UP000692954"/>
    </source>
</evidence>
<reference evidence="22" key="1">
    <citation type="submission" date="2021-01" db="EMBL/GenBank/DDBJ databases">
        <authorList>
            <consortium name="Genoscope - CEA"/>
            <person name="William W."/>
        </authorList>
    </citation>
    <scope>NUCLEOTIDE SEQUENCE</scope>
</reference>
<dbReference type="GO" id="GO:0005737">
    <property type="term" value="C:cytoplasm"/>
    <property type="evidence" value="ECO:0007669"/>
    <property type="project" value="UniProtKB-SubCell"/>
</dbReference>
<evidence type="ECO:0000256" key="3">
    <source>
        <dbReference type="ARBA" id="ARBA00009196"/>
    </source>
</evidence>
<dbReference type="InterPro" id="IPR000687">
    <property type="entry name" value="RIO_kinase"/>
</dbReference>
<feature type="compositionally biased region" description="Low complexity" evidence="20">
    <location>
        <begin position="788"/>
        <end position="798"/>
    </location>
</feature>
<dbReference type="EMBL" id="CAJJDN010000031">
    <property type="protein sequence ID" value="CAD8073603.1"/>
    <property type="molecule type" value="Genomic_DNA"/>
</dbReference>
<evidence type="ECO:0000256" key="9">
    <source>
        <dbReference type="ARBA" id="ARBA00022679"/>
    </source>
</evidence>
<dbReference type="AlphaFoldDB" id="A0A8S1M6R8"/>
<keyword evidence="11" id="KW-0547">Nucleotide-binding</keyword>
<keyword evidence="12" id="KW-0418">Kinase</keyword>
<dbReference type="InterPro" id="IPR018935">
    <property type="entry name" value="RIO_kinase_CS"/>
</dbReference>
<name>A0A8S1M6R8_9CILI</name>
<dbReference type="EC" id="2.7.11.1" evidence="4"/>
<feature type="region of interest" description="Disordered" evidence="20">
    <location>
        <begin position="762"/>
        <end position="862"/>
    </location>
</feature>
<comment type="catalytic activity">
    <reaction evidence="16">
        <text>L-threonyl-[protein] + ATP = O-phospho-L-threonyl-[protein] + ADP + H(+)</text>
        <dbReference type="Rhea" id="RHEA:46608"/>
        <dbReference type="Rhea" id="RHEA-COMP:11060"/>
        <dbReference type="Rhea" id="RHEA-COMP:11605"/>
        <dbReference type="ChEBI" id="CHEBI:15378"/>
        <dbReference type="ChEBI" id="CHEBI:30013"/>
        <dbReference type="ChEBI" id="CHEBI:30616"/>
        <dbReference type="ChEBI" id="CHEBI:61977"/>
        <dbReference type="ChEBI" id="CHEBI:456216"/>
        <dbReference type="EC" id="2.7.11.1"/>
    </reaction>
</comment>
<keyword evidence="15" id="KW-0460">Magnesium</keyword>
<evidence type="ECO:0000256" key="1">
    <source>
        <dbReference type="ARBA" id="ARBA00001946"/>
    </source>
</evidence>
<dbReference type="InterPro" id="IPR018934">
    <property type="entry name" value="RIO_dom"/>
</dbReference>
<keyword evidence="23" id="KW-1185">Reference proteome</keyword>
<keyword evidence="14" id="KW-0067">ATP-binding</keyword>
<organism evidence="22 23">
    <name type="scientific">Paramecium sonneborni</name>
    <dbReference type="NCBI Taxonomy" id="65129"/>
    <lineage>
        <taxon>Eukaryota</taxon>
        <taxon>Sar</taxon>
        <taxon>Alveolata</taxon>
        <taxon>Ciliophora</taxon>
        <taxon>Intramacronucleata</taxon>
        <taxon>Oligohymenophorea</taxon>
        <taxon>Peniculida</taxon>
        <taxon>Parameciidae</taxon>
        <taxon>Paramecium</taxon>
    </lineage>
</organism>
<dbReference type="GO" id="GO:0046872">
    <property type="term" value="F:metal ion binding"/>
    <property type="evidence" value="ECO:0007669"/>
    <property type="project" value="UniProtKB-KW"/>
</dbReference>
<dbReference type="GO" id="GO:0004674">
    <property type="term" value="F:protein serine/threonine kinase activity"/>
    <property type="evidence" value="ECO:0007669"/>
    <property type="project" value="UniProtKB-KW"/>
</dbReference>
<comment type="caution">
    <text evidence="22">The sequence shown here is derived from an EMBL/GenBank/DDBJ whole genome shotgun (WGS) entry which is preliminary data.</text>
</comment>
<dbReference type="Proteomes" id="UP000692954">
    <property type="component" value="Unassembled WGS sequence"/>
</dbReference>
<keyword evidence="7" id="KW-0690">Ribosome biogenesis</keyword>
<keyword evidence="6" id="KW-0963">Cytoplasm</keyword>
<proteinExistence type="inferred from homology"/>
<dbReference type="PROSITE" id="PS01245">
    <property type="entry name" value="RIO1"/>
    <property type="match status" value="2"/>
</dbReference>
<evidence type="ECO:0000256" key="12">
    <source>
        <dbReference type="ARBA" id="ARBA00022777"/>
    </source>
</evidence>
<dbReference type="FunFam" id="3.30.200.20:FF:000148">
    <property type="entry name" value="Serine/threonine-protein kinase RIO1"/>
    <property type="match status" value="2"/>
</dbReference>
<dbReference type="GO" id="GO:0042254">
    <property type="term" value="P:ribosome biogenesis"/>
    <property type="evidence" value="ECO:0007669"/>
    <property type="project" value="UniProtKB-KW"/>
</dbReference>
<dbReference type="GO" id="GO:0005524">
    <property type="term" value="F:ATP binding"/>
    <property type="evidence" value="ECO:0007669"/>
    <property type="project" value="UniProtKB-KW"/>
</dbReference>
<feature type="region of interest" description="Disordered" evidence="20">
    <location>
        <begin position="1"/>
        <end position="30"/>
    </location>
</feature>
<feature type="compositionally biased region" description="Acidic residues" evidence="20">
    <location>
        <begin position="799"/>
        <end position="808"/>
    </location>
</feature>
<feature type="compositionally biased region" description="Acidic residues" evidence="20">
    <location>
        <begin position="765"/>
        <end position="787"/>
    </location>
</feature>
<dbReference type="GO" id="GO:0016787">
    <property type="term" value="F:hydrolase activity"/>
    <property type="evidence" value="ECO:0007669"/>
    <property type="project" value="UniProtKB-KW"/>
</dbReference>
<dbReference type="CDD" id="cd05147">
    <property type="entry name" value="RIO1_euk"/>
    <property type="match status" value="2"/>
</dbReference>
<dbReference type="InterPro" id="IPR051272">
    <property type="entry name" value="RIO-type_Ser/Thr_kinase"/>
</dbReference>
<evidence type="ECO:0000256" key="17">
    <source>
        <dbReference type="ARBA" id="ARBA00048679"/>
    </source>
</evidence>
<gene>
    <name evidence="22" type="ORF">PSON_ATCC_30995.1.T0310043</name>
</gene>
<dbReference type="OrthoDB" id="205248at2759"/>
<comment type="subcellular location">
    <subcellularLocation>
        <location evidence="2">Cytoplasm</location>
    </subcellularLocation>
</comment>
<comment type="similarity">
    <text evidence="3">Belongs to the protein kinase superfamily. RIO-type Ser/Thr kinase family.</text>
</comment>
<evidence type="ECO:0000256" key="20">
    <source>
        <dbReference type="SAM" id="MobiDB-lite"/>
    </source>
</evidence>
<feature type="compositionally biased region" description="Basic and acidic residues" evidence="20">
    <location>
        <begin position="1"/>
        <end position="13"/>
    </location>
</feature>
<feature type="compositionally biased region" description="Basic and acidic residues" evidence="20">
    <location>
        <begin position="827"/>
        <end position="842"/>
    </location>
</feature>
<evidence type="ECO:0000256" key="11">
    <source>
        <dbReference type="ARBA" id="ARBA00022741"/>
    </source>
</evidence>
<evidence type="ECO:0000259" key="21">
    <source>
        <dbReference type="SMART" id="SM00090"/>
    </source>
</evidence>
<evidence type="ECO:0000256" key="7">
    <source>
        <dbReference type="ARBA" id="ARBA00022517"/>
    </source>
</evidence>
<accession>A0A8S1M6R8</accession>
<feature type="compositionally biased region" description="Acidic residues" evidence="20">
    <location>
        <begin position="366"/>
        <end position="388"/>
    </location>
</feature>
<keyword evidence="10" id="KW-0479">Metal-binding</keyword>
<sequence length="862" mass="102558">MAQIDKETEKTYYEQDEEETQQKEILDDPEYAYEDRRSKREYRQTRIKDKEDRATVEQCLDPRTRVILMKMINNKFLKEINGCISTGKEANVYHGWDFNNLEYAIKVYKTSILVFKDRDKYVSGEFRFRNGHCKSNPRKMVRLWAEKELRNYKRIFQSSIPCPEPILVKSNIIVMRFIGEDMTPAPRLKDATDVLYEDAYTQVVKCMRILYQECKLIHGDLSEYNLLYYKNKVYFIDVSQSMESDHHSASEFLKRDIFNINQYFKKKGIMTYTLRQLYKFITDQHIQNINEELERMQEEREQINEDLEEEQDKVFVGAIQPKNLNDLPQKIIESELNSFKKGGESIGKTIADFQNANLEIQKQNDEFDQNEDSNDDDEEVNKEDEDCQSDSSSDFIFYLMAQIDKETEKTYYEQDEEETQQKEILDDPEYAYEDRRSKREYRQTRIKDKEDRATVEQCLDPRTRVILMKMINNKFLKEINGCISTGKEANVYHGWDFNNLEYAIKVYKTSILVFKDRDKYVSGEFRFRNGHCKSNPRKMVRLWAEKELRNYKRIFQSSIPCPEPILVKSNIIVMRFIGEDMTPAPRLKDATDVLYEDAYTQVVKCMRILYQECKLIHGDLSEYNLLYYKNKVYFIDVSQSMESDHHSASEFLKRDIFNINQYFKKKGIMTYTLRQLYKFITDQHIQNINEELERMQEEREQINEDLEEEQDKVFVGAIQPKNLNDLPQKIIESELNSFKKGGESIGKTIADFQNANLEIQKQNDEFDQNEDSNDDDEEVNKEDEDCQSDSSSDVSLLSDNEDQDEEPENQIVDNEKKKKGGLCKYEGLTKQERKQKVKEEKREKRKTKLPKNIKKILTKKQR</sequence>
<evidence type="ECO:0000256" key="8">
    <source>
        <dbReference type="ARBA" id="ARBA00022527"/>
    </source>
</evidence>
<feature type="coiled-coil region" evidence="19">
    <location>
        <begin position="681"/>
        <end position="712"/>
    </location>
</feature>